<evidence type="ECO:0000313" key="1">
    <source>
        <dbReference type="EMBL" id="GBP08697.1"/>
    </source>
</evidence>
<accession>A0A4C1T5G1</accession>
<reference evidence="1 2" key="1">
    <citation type="journal article" date="2019" name="Commun. Biol.">
        <title>The bagworm genome reveals a unique fibroin gene that provides high tensile strength.</title>
        <authorList>
            <person name="Kono N."/>
            <person name="Nakamura H."/>
            <person name="Ohtoshi R."/>
            <person name="Tomita M."/>
            <person name="Numata K."/>
            <person name="Arakawa K."/>
        </authorList>
    </citation>
    <scope>NUCLEOTIDE SEQUENCE [LARGE SCALE GENOMIC DNA]</scope>
</reference>
<name>A0A4C1T5G1_EUMVA</name>
<evidence type="ECO:0000313" key="2">
    <source>
        <dbReference type="Proteomes" id="UP000299102"/>
    </source>
</evidence>
<dbReference type="AlphaFoldDB" id="A0A4C1T5G1"/>
<dbReference type="Proteomes" id="UP000299102">
    <property type="component" value="Unassembled WGS sequence"/>
</dbReference>
<protein>
    <submittedName>
        <fullName evidence="1">Uncharacterized protein</fullName>
    </submittedName>
</protein>
<keyword evidence="2" id="KW-1185">Reference proteome</keyword>
<dbReference type="EMBL" id="BGZK01000032">
    <property type="protein sequence ID" value="GBP08697.1"/>
    <property type="molecule type" value="Genomic_DNA"/>
</dbReference>
<gene>
    <name evidence="1" type="ORF">EVAR_7289_1</name>
</gene>
<organism evidence="1 2">
    <name type="scientific">Eumeta variegata</name>
    <name type="common">Bagworm moth</name>
    <name type="synonym">Eumeta japonica</name>
    <dbReference type="NCBI Taxonomy" id="151549"/>
    <lineage>
        <taxon>Eukaryota</taxon>
        <taxon>Metazoa</taxon>
        <taxon>Ecdysozoa</taxon>
        <taxon>Arthropoda</taxon>
        <taxon>Hexapoda</taxon>
        <taxon>Insecta</taxon>
        <taxon>Pterygota</taxon>
        <taxon>Neoptera</taxon>
        <taxon>Endopterygota</taxon>
        <taxon>Lepidoptera</taxon>
        <taxon>Glossata</taxon>
        <taxon>Ditrysia</taxon>
        <taxon>Tineoidea</taxon>
        <taxon>Psychidae</taxon>
        <taxon>Oiketicinae</taxon>
        <taxon>Eumeta</taxon>
    </lineage>
</organism>
<proteinExistence type="predicted"/>
<sequence length="131" mass="14724">MGVVMRISDATYRIVGDDGEGKKDEKDCSCRWGAMELLGSSLLHSIQRGEPLESTNPKLIYDSSYFLFFVFETVELDVVASSSSGLRRLLSKGLRAHKYTRGERSPNVRSKRGVLIFSKFSRNPYRGIAEP</sequence>
<comment type="caution">
    <text evidence="1">The sequence shown here is derived from an EMBL/GenBank/DDBJ whole genome shotgun (WGS) entry which is preliminary data.</text>
</comment>